<dbReference type="GO" id="GO:0044027">
    <property type="term" value="P:negative regulation of gene expression via chromosomal CpG island methylation"/>
    <property type="evidence" value="ECO:0007669"/>
    <property type="project" value="TreeGrafter"/>
</dbReference>
<dbReference type="Gene3D" id="3.90.120.10">
    <property type="entry name" value="DNA Methylase, subunit A, domain 2"/>
    <property type="match status" value="1"/>
</dbReference>
<reference evidence="9 10" key="1">
    <citation type="submission" date="2018-06" db="EMBL/GenBank/DDBJ databases">
        <title>Comparative genomics of rhizobia nodulating Arachis hypogaea in China.</title>
        <authorList>
            <person name="Li Y."/>
        </authorList>
    </citation>
    <scope>NUCLEOTIDE SEQUENCE [LARGE SCALE GENOMIC DNA]</scope>
    <source>
        <strain evidence="9 10">CCBAU 51670</strain>
    </source>
</reference>
<feature type="active site" evidence="7">
    <location>
        <position position="79"/>
    </location>
</feature>
<dbReference type="EC" id="2.1.1.37" evidence="1"/>
<dbReference type="InterPro" id="IPR029063">
    <property type="entry name" value="SAM-dependent_MTases_sf"/>
</dbReference>
<dbReference type="Proteomes" id="UP000288972">
    <property type="component" value="Chromosome"/>
</dbReference>
<dbReference type="Pfam" id="PF00145">
    <property type="entry name" value="DNA_methylase"/>
    <property type="match status" value="1"/>
</dbReference>
<dbReference type="PANTHER" id="PTHR10629">
    <property type="entry name" value="CYTOSINE-SPECIFIC METHYLTRANSFERASE"/>
    <property type="match status" value="1"/>
</dbReference>
<accession>A0AAE6CC53</accession>
<dbReference type="NCBIfam" id="TIGR00675">
    <property type="entry name" value="dcm"/>
    <property type="match status" value="1"/>
</dbReference>
<dbReference type="PRINTS" id="PR00105">
    <property type="entry name" value="C5METTRFRASE"/>
</dbReference>
<dbReference type="PROSITE" id="PS51679">
    <property type="entry name" value="SAM_MT_C5"/>
    <property type="match status" value="1"/>
</dbReference>
<dbReference type="SUPFAM" id="SSF53335">
    <property type="entry name" value="S-adenosyl-L-methionine-dependent methyltransferases"/>
    <property type="match status" value="1"/>
</dbReference>
<keyword evidence="2 7" id="KW-0489">Methyltransferase</keyword>
<comment type="similarity">
    <text evidence="7 8">Belongs to the class I-like SAM-binding methyltransferase superfamily. C5-methyltransferase family.</text>
</comment>
<evidence type="ECO:0000256" key="8">
    <source>
        <dbReference type="RuleBase" id="RU000416"/>
    </source>
</evidence>
<evidence type="ECO:0000256" key="4">
    <source>
        <dbReference type="ARBA" id="ARBA00022691"/>
    </source>
</evidence>
<dbReference type="Gene3D" id="3.40.50.150">
    <property type="entry name" value="Vaccinia Virus protein VP39"/>
    <property type="match status" value="1"/>
</dbReference>
<protein>
    <recommendedName>
        <fullName evidence="1">DNA (cytosine-5-)-methyltransferase</fullName>
        <ecNumber evidence="1">2.1.1.37</ecNumber>
    </recommendedName>
</protein>
<evidence type="ECO:0000256" key="7">
    <source>
        <dbReference type="PROSITE-ProRule" id="PRU01016"/>
    </source>
</evidence>
<sequence>MDVVDFFSGCGGTSTGLEQAGLQIVLGLDNDPSASATFRANFPNARFIERDIRQISVEALAPLFVGRTRPILFSGCAPCQPFSKQNRHMTSDDPRRTLLAEFERFVDRWLPDFILVENVPGMQRVSEGEDGPLYSFVQFLKQHNYSTSMGVLPALWFGVPQKRDRLILIASKHSAIALPKATHGPGRRPYATVRDWIGDLPRVNAGAVHPRDPDHWAATLSDTNMRRIVATPEGGGRESWPDELWLDCHRGHDGHSDVYGRLAWDRPASGLTTRCISYSNGRFGHPEQHRAITIREAACLQTFPRKYRFVGTASSKAEQVGNAVPPLMARQIGKCFLLHAKKYSLLSPKSVERRLKA</sequence>
<evidence type="ECO:0000313" key="10">
    <source>
        <dbReference type="Proteomes" id="UP000288972"/>
    </source>
</evidence>
<organism evidence="9 10">
    <name type="scientific">Bradyrhizobium guangzhouense</name>
    <dbReference type="NCBI Taxonomy" id="1325095"/>
    <lineage>
        <taxon>Bacteria</taxon>
        <taxon>Pseudomonadati</taxon>
        <taxon>Pseudomonadota</taxon>
        <taxon>Alphaproteobacteria</taxon>
        <taxon>Hyphomicrobiales</taxon>
        <taxon>Nitrobacteraceae</taxon>
        <taxon>Bradyrhizobium</taxon>
    </lineage>
</organism>
<dbReference type="REBASE" id="297494">
    <property type="entry name" value="M.Bsp51670ORF29540P"/>
</dbReference>
<evidence type="ECO:0000256" key="1">
    <source>
        <dbReference type="ARBA" id="ARBA00011975"/>
    </source>
</evidence>
<dbReference type="GO" id="GO:0032259">
    <property type="term" value="P:methylation"/>
    <property type="evidence" value="ECO:0007669"/>
    <property type="project" value="UniProtKB-KW"/>
</dbReference>
<evidence type="ECO:0000256" key="6">
    <source>
        <dbReference type="ARBA" id="ARBA00047422"/>
    </source>
</evidence>
<dbReference type="EMBL" id="CP030053">
    <property type="protein sequence ID" value="QAU50424.1"/>
    <property type="molecule type" value="Genomic_DNA"/>
</dbReference>
<evidence type="ECO:0000256" key="2">
    <source>
        <dbReference type="ARBA" id="ARBA00022603"/>
    </source>
</evidence>
<gene>
    <name evidence="9" type="ORF">XH91_29540</name>
</gene>
<keyword evidence="5" id="KW-0680">Restriction system</keyword>
<comment type="catalytic activity">
    <reaction evidence="6">
        <text>a 2'-deoxycytidine in DNA + S-adenosyl-L-methionine = a 5-methyl-2'-deoxycytidine in DNA + S-adenosyl-L-homocysteine + H(+)</text>
        <dbReference type="Rhea" id="RHEA:13681"/>
        <dbReference type="Rhea" id="RHEA-COMP:11369"/>
        <dbReference type="Rhea" id="RHEA-COMP:11370"/>
        <dbReference type="ChEBI" id="CHEBI:15378"/>
        <dbReference type="ChEBI" id="CHEBI:57856"/>
        <dbReference type="ChEBI" id="CHEBI:59789"/>
        <dbReference type="ChEBI" id="CHEBI:85452"/>
        <dbReference type="ChEBI" id="CHEBI:85454"/>
        <dbReference type="EC" id="2.1.1.37"/>
    </reaction>
</comment>
<dbReference type="PANTHER" id="PTHR10629:SF52">
    <property type="entry name" value="DNA (CYTOSINE-5)-METHYLTRANSFERASE 1"/>
    <property type="match status" value="1"/>
</dbReference>
<dbReference type="GO" id="GO:0003677">
    <property type="term" value="F:DNA binding"/>
    <property type="evidence" value="ECO:0007669"/>
    <property type="project" value="TreeGrafter"/>
</dbReference>
<dbReference type="KEGG" id="bgz:XH91_29540"/>
<dbReference type="GO" id="GO:0009307">
    <property type="term" value="P:DNA restriction-modification system"/>
    <property type="evidence" value="ECO:0007669"/>
    <property type="project" value="UniProtKB-KW"/>
</dbReference>
<proteinExistence type="inferred from homology"/>
<evidence type="ECO:0000256" key="5">
    <source>
        <dbReference type="ARBA" id="ARBA00022747"/>
    </source>
</evidence>
<dbReference type="GO" id="GO:0003886">
    <property type="term" value="F:DNA (cytosine-5-)-methyltransferase activity"/>
    <property type="evidence" value="ECO:0007669"/>
    <property type="project" value="UniProtKB-EC"/>
</dbReference>
<dbReference type="InterPro" id="IPR001525">
    <property type="entry name" value="C5_MeTfrase"/>
</dbReference>
<dbReference type="AlphaFoldDB" id="A0AAE6CC53"/>
<evidence type="ECO:0000313" key="9">
    <source>
        <dbReference type="EMBL" id="QAU50424.1"/>
    </source>
</evidence>
<dbReference type="InterPro" id="IPR050390">
    <property type="entry name" value="C5-Methyltransferase"/>
</dbReference>
<keyword evidence="4 7" id="KW-0949">S-adenosyl-L-methionine</keyword>
<evidence type="ECO:0000256" key="3">
    <source>
        <dbReference type="ARBA" id="ARBA00022679"/>
    </source>
</evidence>
<name>A0AAE6CC53_9BRAD</name>
<keyword evidence="3 7" id="KW-0808">Transferase</keyword>